<name>A0A9Q4DTM8_BACSC</name>
<organism evidence="2 3">
    <name type="scientific">Bacillus spizizenii</name>
    <name type="common">Bacillus subtilis subsp. spizizenii</name>
    <dbReference type="NCBI Taxonomy" id="96241"/>
    <lineage>
        <taxon>Bacteria</taxon>
        <taxon>Bacillati</taxon>
        <taxon>Bacillota</taxon>
        <taxon>Bacilli</taxon>
        <taxon>Bacillales</taxon>
        <taxon>Bacillaceae</taxon>
        <taxon>Bacillus</taxon>
    </lineage>
</organism>
<dbReference type="AlphaFoldDB" id="A0A9Q4DTM8"/>
<dbReference type="EMBL" id="JALANJ010000098">
    <property type="protein sequence ID" value="MCY8123326.1"/>
    <property type="molecule type" value="Genomic_DNA"/>
</dbReference>
<reference evidence="2" key="1">
    <citation type="submission" date="2022-02" db="EMBL/GenBank/DDBJ databases">
        <title>Crop Bioprotection Bacillus Genome Sequencing.</title>
        <authorList>
            <person name="Dunlap C."/>
        </authorList>
    </citation>
    <scope>NUCLEOTIDE SEQUENCE</scope>
    <source>
        <strain evidence="2">M18B4</strain>
    </source>
</reference>
<accession>A0A9Q4DTM8</accession>
<evidence type="ECO:0000313" key="3">
    <source>
        <dbReference type="Proteomes" id="UP001070352"/>
    </source>
</evidence>
<feature type="transmembrane region" description="Helical" evidence="1">
    <location>
        <begin position="66"/>
        <end position="86"/>
    </location>
</feature>
<dbReference type="Proteomes" id="UP001070352">
    <property type="component" value="Unassembled WGS sequence"/>
</dbReference>
<evidence type="ECO:0000313" key="2">
    <source>
        <dbReference type="EMBL" id="MCY8123326.1"/>
    </source>
</evidence>
<gene>
    <name evidence="2" type="ORF">MOC45_22635</name>
</gene>
<feature type="non-terminal residue" evidence="2">
    <location>
        <position position="1"/>
    </location>
</feature>
<evidence type="ECO:0000256" key="1">
    <source>
        <dbReference type="SAM" id="Phobius"/>
    </source>
</evidence>
<feature type="transmembrane region" description="Helical" evidence="1">
    <location>
        <begin position="38"/>
        <end position="60"/>
    </location>
</feature>
<keyword evidence="1" id="KW-0812">Transmembrane</keyword>
<protein>
    <submittedName>
        <fullName evidence="2">Uncharacterized protein</fullName>
    </submittedName>
</protein>
<sequence length="105" mass="12039">FFGKRVCVNLIIKEVMKMAKRKLTIEQMKKNFTTWVRSLPLITTGMSVVFVLGQLLIGYLKGKPVFTVEFLIFSIGFVIFGIALGFTLKYFYSKIGDVWIDDSKD</sequence>
<keyword evidence="1" id="KW-1133">Transmembrane helix</keyword>
<comment type="caution">
    <text evidence="2">The sequence shown here is derived from an EMBL/GenBank/DDBJ whole genome shotgun (WGS) entry which is preliminary data.</text>
</comment>
<keyword evidence="1" id="KW-0472">Membrane</keyword>
<proteinExistence type="predicted"/>